<dbReference type="PANTHER" id="PTHR31286:SF167">
    <property type="entry name" value="OS09G0268800 PROTEIN"/>
    <property type="match status" value="1"/>
</dbReference>
<sequence>MDYDDLSKLCETLSFSDDDIPETKIKGEFKRVSDRKVAHSLVGKKLGGSRQDVRKGGEIDLGYSRDFLDKFLHVRVIIDISKPFKRALKVGVEDSDEMATILVRYERLPDLCFHCGILGHPLRECPLQKSMEDVGRTLKYGSWIRAGAILGEELRGKRPRGDVDQHGGRARQGLLEPKPISRRIQNAVSPLRMSEKRGSPILEFDMDHRSSTKKKGKPKFLLGKDLMLLILGWRLCQIR</sequence>
<evidence type="ECO:0000313" key="4">
    <source>
        <dbReference type="Proteomes" id="UP001064489"/>
    </source>
</evidence>
<protein>
    <recommendedName>
        <fullName evidence="2">CCHC-type domain-containing protein</fullName>
    </recommendedName>
</protein>
<keyword evidence="1" id="KW-0863">Zinc-finger</keyword>
<reference evidence="3" key="2">
    <citation type="submission" date="2023-02" db="EMBL/GenBank/DDBJ databases">
        <authorList>
            <person name="Swenson N.G."/>
            <person name="Wegrzyn J.L."/>
            <person name="Mcevoy S.L."/>
        </authorList>
    </citation>
    <scope>NUCLEOTIDE SEQUENCE</scope>
    <source>
        <strain evidence="3">91603</strain>
        <tissue evidence="3">Leaf</tissue>
    </source>
</reference>
<dbReference type="PANTHER" id="PTHR31286">
    <property type="entry name" value="GLYCINE-RICH CELL WALL STRUCTURAL PROTEIN 1.8-LIKE"/>
    <property type="match status" value="1"/>
</dbReference>
<comment type="caution">
    <text evidence="3">The sequence shown here is derived from an EMBL/GenBank/DDBJ whole genome shotgun (WGS) entry which is preliminary data.</text>
</comment>
<dbReference type="GO" id="GO:0008270">
    <property type="term" value="F:zinc ion binding"/>
    <property type="evidence" value="ECO:0007669"/>
    <property type="project" value="UniProtKB-KW"/>
</dbReference>
<proteinExistence type="predicted"/>
<dbReference type="SUPFAM" id="SSF57756">
    <property type="entry name" value="Retrovirus zinc finger-like domains"/>
    <property type="match status" value="1"/>
</dbReference>
<dbReference type="InterPro" id="IPR036875">
    <property type="entry name" value="Znf_CCHC_sf"/>
</dbReference>
<dbReference type="GO" id="GO:0003676">
    <property type="term" value="F:nucleic acid binding"/>
    <property type="evidence" value="ECO:0007669"/>
    <property type="project" value="InterPro"/>
</dbReference>
<keyword evidence="1" id="KW-0479">Metal-binding</keyword>
<reference evidence="3" key="1">
    <citation type="journal article" date="2022" name="Plant J.">
        <title>Strategies of tolerance reflected in two North American maple genomes.</title>
        <authorList>
            <person name="McEvoy S.L."/>
            <person name="Sezen U.U."/>
            <person name="Trouern-Trend A."/>
            <person name="McMahon S.M."/>
            <person name="Schaberg P.G."/>
            <person name="Yang J."/>
            <person name="Wegrzyn J.L."/>
            <person name="Swenson N.G."/>
        </authorList>
    </citation>
    <scope>NUCLEOTIDE SEQUENCE</scope>
    <source>
        <strain evidence="3">91603</strain>
    </source>
</reference>
<gene>
    <name evidence="3" type="ORF">LWI28_013833</name>
</gene>
<organism evidence="3 4">
    <name type="scientific">Acer negundo</name>
    <name type="common">Box elder</name>
    <dbReference type="NCBI Taxonomy" id="4023"/>
    <lineage>
        <taxon>Eukaryota</taxon>
        <taxon>Viridiplantae</taxon>
        <taxon>Streptophyta</taxon>
        <taxon>Embryophyta</taxon>
        <taxon>Tracheophyta</taxon>
        <taxon>Spermatophyta</taxon>
        <taxon>Magnoliopsida</taxon>
        <taxon>eudicotyledons</taxon>
        <taxon>Gunneridae</taxon>
        <taxon>Pentapetalae</taxon>
        <taxon>rosids</taxon>
        <taxon>malvids</taxon>
        <taxon>Sapindales</taxon>
        <taxon>Sapindaceae</taxon>
        <taxon>Hippocastanoideae</taxon>
        <taxon>Acereae</taxon>
        <taxon>Acer</taxon>
    </lineage>
</organism>
<dbReference type="InterPro" id="IPR001878">
    <property type="entry name" value="Znf_CCHC"/>
</dbReference>
<dbReference type="Proteomes" id="UP001064489">
    <property type="component" value="Chromosome 6"/>
</dbReference>
<dbReference type="Pfam" id="PF14392">
    <property type="entry name" value="zf-CCHC_4"/>
    <property type="match status" value="1"/>
</dbReference>
<evidence type="ECO:0000256" key="1">
    <source>
        <dbReference type="PROSITE-ProRule" id="PRU00047"/>
    </source>
</evidence>
<keyword evidence="4" id="KW-1185">Reference proteome</keyword>
<feature type="domain" description="CCHC-type" evidence="2">
    <location>
        <begin position="112"/>
        <end position="126"/>
    </location>
</feature>
<dbReference type="EMBL" id="JAJSOW010000004">
    <property type="protein sequence ID" value="KAI9191810.1"/>
    <property type="molecule type" value="Genomic_DNA"/>
</dbReference>
<dbReference type="AlphaFoldDB" id="A0AAD5J9H3"/>
<accession>A0AAD5J9H3</accession>
<keyword evidence="1" id="KW-0862">Zinc</keyword>
<dbReference type="InterPro" id="IPR040256">
    <property type="entry name" value="At4g02000-like"/>
</dbReference>
<dbReference type="InterPro" id="IPR025836">
    <property type="entry name" value="Zn_knuckle_CX2CX4HX4C"/>
</dbReference>
<name>A0AAD5J9H3_ACENE</name>
<evidence type="ECO:0000313" key="3">
    <source>
        <dbReference type="EMBL" id="KAI9191810.1"/>
    </source>
</evidence>
<dbReference type="PROSITE" id="PS50158">
    <property type="entry name" value="ZF_CCHC"/>
    <property type="match status" value="1"/>
</dbReference>
<evidence type="ECO:0000259" key="2">
    <source>
        <dbReference type="PROSITE" id="PS50158"/>
    </source>
</evidence>